<dbReference type="PANTHER" id="PTHR30561:SF9">
    <property type="entry name" value="4-AMINO-4-DEOXY-L-ARABINOSE-PHOSPHOUNDECAPRENOL FLIPPASE SUBUNIT ARNF-RELATED"/>
    <property type="match status" value="1"/>
</dbReference>
<evidence type="ECO:0000256" key="8">
    <source>
        <dbReference type="ARBA" id="ARBA00022985"/>
    </source>
</evidence>
<dbReference type="PANTHER" id="PTHR30561">
    <property type="entry name" value="SMR FAMILY PROTON-DEPENDENT DRUG EFFLUX TRANSPORTER SUGE"/>
    <property type="match status" value="1"/>
</dbReference>
<feature type="transmembrane region" description="Helical" evidence="12">
    <location>
        <begin position="80"/>
        <end position="98"/>
    </location>
</feature>
<keyword evidence="6 12" id="KW-0441">Lipid A biosynthesis</keyword>
<feature type="transmembrane region" description="Helical" evidence="12">
    <location>
        <begin position="104"/>
        <end position="121"/>
    </location>
</feature>
<evidence type="ECO:0000256" key="12">
    <source>
        <dbReference type="HAMAP-Rule" id="MF_00538"/>
    </source>
</evidence>
<dbReference type="EMBL" id="KJ560442">
    <property type="protein sequence ID" value="AIA22222.1"/>
    <property type="molecule type" value="Genomic_DNA"/>
</dbReference>
<evidence type="ECO:0000256" key="2">
    <source>
        <dbReference type="ARBA" id="ARBA00022448"/>
    </source>
</evidence>
<dbReference type="Proteomes" id="UP001234811">
    <property type="component" value="Unassembled WGS sequence"/>
</dbReference>
<keyword evidence="4 12" id="KW-0444">Lipid biosynthesis</keyword>
<evidence type="ECO:0000256" key="11">
    <source>
        <dbReference type="ARBA" id="ARBA00023136"/>
    </source>
</evidence>
<dbReference type="SUPFAM" id="SSF103481">
    <property type="entry name" value="Multidrug resistance efflux transporter EmrE"/>
    <property type="match status" value="1"/>
</dbReference>
<accession>A0A059XMT3</accession>
<evidence type="ECO:0000256" key="4">
    <source>
        <dbReference type="ARBA" id="ARBA00022516"/>
    </source>
</evidence>
<dbReference type="GO" id="GO:0009245">
    <property type="term" value="P:lipid A biosynthetic process"/>
    <property type="evidence" value="ECO:0007669"/>
    <property type="project" value="UniProtKB-UniRule"/>
</dbReference>
<name>A0A059XMT3_SERMA</name>
<dbReference type="InterPro" id="IPR022832">
    <property type="entry name" value="Flippase_ArnF"/>
</dbReference>
<dbReference type="InterPro" id="IPR037185">
    <property type="entry name" value="EmrE-like"/>
</dbReference>
<keyword evidence="5 12" id="KW-0997">Cell inner membrane</keyword>
<comment type="function">
    <text evidence="12">Translocates 4-amino-4-deoxy-L-arabinose-phosphoundecaprenol (alpha-L-Ara4N-phosphoundecaprenol) from the cytoplasmic to the periplasmic side of the inner membrane.</text>
</comment>
<evidence type="ECO:0000256" key="3">
    <source>
        <dbReference type="ARBA" id="ARBA00022475"/>
    </source>
</evidence>
<comment type="subunit">
    <text evidence="12">Heterodimer of ArnE and ArnF.</text>
</comment>
<keyword evidence="7 12" id="KW-0812">Transmembrane</keyword>
<gene>
    <name evidence="12 13" type="primary">arnF</name>
    <name evidence="14" type="ORF">RF091_15940</name>
</gene>
<keyword evidence="10 12" id="KW-0443">Lipid metabolism</keyword>
<evidence type="ECO:0000256" key="5">
    <source>
        <dbReference type="ARBA" id="ARBA00022519"/>
    </source>
</evidence>
<dbReference type="EMBL" id="JAVIPQ010000241">
    <property type="protein sequence ID" value="MDQ9556999.1"/>
    <property type="molecule type" value="Genomic_DNA"/>
</dbReference>
<evidence type="ECO:0000256" key="9">
    <source>
        <dbReference type="ARBA" id="ARBA00022989"/>
    </source>
</evidence>
<keyword evidence="9 12" id="KW-1133">Transmembrane helix</keyword>
<evidence type="ECO:0000313" key="14">
    <source>
        <dbReference type="EMBL" id="MDQ9556999.1"/>
    </source>
</evidence>
<protein>
    <recommendedName>
        <fullName evidence="12">Probable 4-amino-4-deoxy-L-arabinose-phosphoundecaprenol flippase subunit ArnF</fullName>
        <shortName evidence="12">L-Ara4N-phosphoundecaprenol flippase subunit ArnF</shortName>
    </recommendedName>
    <alternativeName>
        <fullName evidence="12">Undecaprenyl phosphate-aminoarabinose flippase subunit ArnF</fullName>
    </alternativeName>
</protein>
<sequence length="130" mass="14287">MRGYAWGAASVLLVTLAQLLMKWGMVQIPLMSFADVSLALIGGYWLPLLAVGGGICGYALSMLCWFFALRHLPLNRAYPLLSVSYALVYLAAVILPWFNESATLLKTLGTLFILFGVWLINSKSETKSPE</sequence>
<evidence type="ECO:0000256" key="10">
    <source>
        <dbReference type="ARBA" id="ARBA00023098"/>
    </source>
</evidence>
<comment type="caution">
    <text evidence="12">Lacks conserved residue(s) required for the propagation of feature annotation.</text>
</comment>
<comment type="similarity">
    <text evidence="12">Belongs to the ArnF family.</text>
</comment>
<dbReference type="NCBIfam" id="NF002816">
    <property type="entry name" value="PRK02971.1-2"/>
    <property type="match status" value="1"/>
</dbReference>
<keyword evidence="11 12" id="KW-0472">Membrane</keyword>
<comment type="subcellular location">
    <subcellularLocation>
        <location evidence="12">Cell inner membrane</location>
        <topology evidence="12">Multi-pass membrane protein</topology>
    </subcellularLocation>
    <subcellularLocation>
        <location evidence="1">Cell membrane</location>
        <topology evidence="1">Multi-pass membrane protein</topology>
    </subcellularLocation>
</comment>
<dbReference type="PATRIC" id="fig|615.102.peg.683"/>
<evidence type="ECO:0000313" key="13">
    <source>
        <dbReference type="EMBL" id="AIA22222.1"/>
    </source>
</evidence>
<keyword evidence="3 12" id="KW-1003">Cell membrane</keyword>
<evidence type="ECO:0000256" key="7">
    <source>
        <dbReference type="ARBA" id="ARBA00022692"/>
    </source>
</evidence>
<keyword evidence="2 12" id="KW-0813">Transport</keyword>
<organism evidence="13">
    <name type="scientific">Serratia marcescens</name>
    <dbReference type="NCBI Taxonomy" id="615"/>
    <lineage>
        <taxon>Bacteria</taxon>
        <taxon>Pseudomonadati</taxon>
        <taxon>Pseudomonadota</taxon>
        <taxon>Gammaproteobacteria</taxon>
        <taxon>Enterobacterales</taxon>
        <taxon>Yersiniaceae</taxon>
        <taxon>Serratia</taxon>
    </lineage>
</organism>
<comment type="pathway">
    <text evidence="12">Bacterial outer membrane biogenesis; lipopolysaccharide biosynthesis.</text>
</comment>
<dbReference type="HAMAP" id="MF_00538">
    <property type="entry name" value="Flippase_ArnF"/>
    <property type="match status" value="1"/>
</dbReference>
<dbReference type="GO" id="GO:1901505">
    <property type="term" value="F:carbohydrate derivative transmembrane transporter activity"/>
    <property type="evidence" value="ECO:0007669"/>
    <property type="project" value="InterPro"/>
</dbReference>
<evidence type="ECO:0000256" key="6">
    <source>
        <dbReference type="ARBA" id="ARBA00022556"/>
    </source>
</evidence>
<dbReference type="AlphaFoldDB" id="A0A059XMT3"/>
<dbReference type="Gene3D" id="1.10.3730.20">
    <property type="match status" value="1"/>
</dbReference>
<dbReference type="GO" id="GO:0005886">
    <property type="term" value="C:plasma membrane"/>
    <property type="evidence" value="ECO:0007669"/>
    <property type="project" value="UniProtKB-SubCell"/>
</dbReference>
<proteinExistence type="inferred from homology"/>
<evidence type="ECO:0000313" key="15">
    <source>
        <dbReference type="Proteomes" id="UP001234811"/>
    </source>
</evidence>
<feature type="transmembrane region" description="Helical" evidence="12">
    <location>
        <begin position="44"/>
        <end position="68"/>
    </location>
</feature>
<dbReference type="InterPro" id="IPR000390">
    <property type="entry name" value="Small_drug/metabolite_transptr"/>
</dbReference>
<evidence type="ECO:0000256" key="1">
    <source>
        <dbReference type="ARBA" id="ARBA00004651"/>
    </source>
</evidence>
<dbReference type="RefSeq" id="WP_033638346.1">
    <property type="nucleotide sequence ID" value="NZ_ABEXNO020000001.1"/>
</dbReference>
<reference evidence="13" key="1">
    <citation type="journal article" date="2014" name="Antimicrob. Agents Chemother.">
        <title>Serratia marcescens arn, a PhoP-Regulated Locus Necessary for Polymyxin B Resistance.</title>
        <authorList>
            <person name="Lin Q.Y."/>
            <person name="Tsai Y.L."/>
            <person name="Liu M.C."/>
            <person name="Lin W.C."/>
            <person name="Hsueh P.R."/>
            <person name="Liaw S.J."/>
        </authorList>
    </citation>
    <scope>NUCLEOTIDE SEQUENCE</scope>
    <source>
        <strain evidence="13">3927</strain>
    </source>
</reference>
<dbReference type="GO" id="GO:0009103">
    <property type="term" value="P:lipopolysaccharide biosynthetic process"/>
    <property type="evidence" value="ECO:0007669"/>
    <property type="project" value="UniProtKB-UniRule"/>
</dbReference>
<reference evidence="14 15" key="3">
    <citation type="submission" date="2023-07" db="EMBL/GenBank/DDBJ databases">
        <title>Pathogens genome sequencing project 196.</title>
        <authorList>
            <person name="Cao X."/>
        </authorList>
    </citation>
    <scope>NUCLEOTIDE SEQUENCE [LARGE SCALE GENOMIC DNA]</scope>
    <source>
        <strain evidence="14 15">SM41</strain>
    </source>
</reference>
<keyword evidence="8 12" id="KW-0448">Lipopolysaccharide biosynthesis</keyword>
<reference evidence="13" key="2">
    <citation type="submission" date="2014-03" db="EMBL/GenBank/DDBJ databases">
        <authorList>
            <person name="Tsai Y."/>
            <person name="Lin Q.-Y."/>
            <person name="Liu M.-C."/>
            <person name="Lin W.-C."/>
            <person name="Hsueh P.-R."/>
            <person name="Liaw S.-J."/>
        </authorList>
    </citation>
    <scope>NUCLEOTIDE SEQUENCE</scope>
    <source>
        <strain evidence="13">3927</strain>
    </source>
</reference>
<dbReference type="UniPathway" id="UPA00030"/>